<comment type="caution">
    <text evidence="1">The sequence shown here is derived from an EMBL/GenBank/DDBJ whole genome shotgun (WGS) entry which is preliminary data.</text>
</comment>
<dbReference type="Proteomes" id="UP000799754">
    <property type="component" value="Unassembled WGS sequence"/>
</dbReference>
<protein>
    <submittedName>
        <fullName evidence="1">Uncharacterized protein</fullName>
    </submittedName>
</protein>
<keyword evidence="2" id="KW-1185">Reference proteome</keyword>
<evidence type="ECO:0000313" key="2">
    <source>
        <dbReference type="Proteomes" id="UP000799754"/>
    </source>
</evidence>
<name>A0ACB6S9N8_9PLEO</name>
<sequence>MTASSSSTIAFCDFQHTWLSEGPLLNQLDIRSKPLDPRAPVDLVRLSQIGGHDITFSGDGKIFWLLGSSLNFADVRQLIKNCYAVSLESRDSGFCAQPHVRSLELNVTYETALSRQASETGGKIFPVTDATLVAMSDRLPRVLQYGTMIIRNGQI</sequence>
<accession>A0ACB6S9N8</accession>
<evidence type="ECO:0000313" key="1">
    <source>
        <dbReference type="EMBL" id="KAF2630295.1"/>
    </source>
</evidence>
<proteinExistence type="predicted"/>
<organism evidence="1 2">
    <name type="scientific">Macroventuria anomochaeta</name>
    <dbReference type="NCBI Taxonomy" id="301207"/>
    <lineage>
        <taxon>Eukaryota</taxon>
        <taxon>Fungi</taxon>
        <taxon>Dikarya</taxon>
        <taxon>Ascomycota</taxon>
        <taxon>Pezizomycotina</taxon>
        <taxon>Dothideomycetes</taxon>
        <taxon>Pleosporomycetidae</taxon>
        <taxon>Pleosporales</taxon>
        <taxon>Pleosporineae</taxon>
        <taxon>Didymellaceae</taxon>
        <taxon>Macroventuria</taxon>
    </lineage>
</organism>
<reference evidence="1" key="1">
    <citation type="journal article" date="2020" name="Stud. Mycol.">
        <title>101 Dothideomycetes genomes: a test case for predicting lifestyles and emergence of pathogens.</title>
        <authorList>
            <person name="Haridas S."/>
            <person name="Albert R."/>
            <person name="Binder M."/>
            <person name="Bloem J."/>
            <person name="Labutti K."/>
            <person name="Salamov A."/>
            <person name="Andreopoulos B."/>
            <person name="Baker S."/>
            <person name="Barry K."/>
            <person name="Bills G."/>
            <person name="Bluhm B."/>
            <person name="Cannon C."/>
            <person name="Castanera R."/>
            <person name="Culley D."/>
            <person name="Daum C."/>
            <person name="Ezra D."/>
            <person name="Gonzalez J."/>
            <person name="Henrissat B."/>
            <person name="Kuo A."/>
            <person name="Liang C."/>
            <person name="Lipzen A."/>
            <person name="Lutzoni F."/>
            <person name="Magnuson J."/>
            <person name="Mondo S."/>
            <person name="Nolan M."/>
            <person name="Ohm R."/>
            <person name="Pangilinan J."/>
            <person name="Park H.-J."/>
            <person name="Ramirez L."/>
            <person name="Alfaro M."/>
            <person name="Sun H."/>
            <person name="Tritt A."/>
            <person name="Yoshinaga Y."/>
            <person name="Zwiers L.-H."/>
            <person name="Turgeon B."/>
            <person name="Goodwin S."/>
            <person name="Spatafora J."/>
            <person name="Crous P."/>
            <person name="Grigoriev I."/>
        </authorList>
    </citation>
    <scope>NUCLEOTIDE SEQUENCE</scope>
    <source>
        <strain evidence="1">CBS 525.71</strain>
    </source>
</reference>
<dbReference type="EMBL" id="MU006707">
    <property type="protein sequence ID" value="KAF2630295.1"/>
    <property type="molecule type" value="Genomic_DNA"/>
</dbReference>
<gene>
    <name evidence="1" type="ORF">BU25DRAFT_456052</name>
</gene>